<keyword evidence="2" id="KW-0677">Repeat</keyword>
<feature type="compositionally biased region" description="Polar residues" evidence="6">
    <location>
        <begin position="210"/>
        <end position="222"/>
    </location>
</feature>
<dbReference type="GO" id="GO:0006281">
    <property type="term" value="P:DNA repair"/>
    <property type="evidence" value="ECO:0007669"/>
    <property type="project" value="UniProtKB-KW"/>
</dbReference>
<dbReference type="GO" id="GO:0005634">
    <property type="term" value="C:nucleus"/>
    <property type="evidence" value="ECO:0007669"/>
    <property type="project" value="UniProtKB-SubCell"/>
</dbReference>
<evidence type="ECO:0000313" key="8">
    <source>
        <dbReference type="EMBL" id="KAL1138605.1"/>
    </source>
</evidence>
<name>A0ABD0YRJ5_9HEMI</name>
<sequence length="335" mass="38091">MAPIKLGKLVSVSSEDPSYPAENLLKHEYSKCKWKCKVAGEKQAVVEFQLEKPTKITAIDVGNEFSAFIEILVCKSCTPDDYKVLLVASSLMSLQDAKYGSNGNEVRFFKTENLTKPVADEKWDRLKVICTQPYNKMIQYGLCFIIIRSSSENDSSQDNALTLGKFKLKPESTVDPISVGSIYKKKENNKKQERKENKPVTNRHQKDAAGSTSVNGSLNKRNSYSSTPKKSPKKLKHTDVDPKNKPRREKKWDKLLDDVVFVISGFQNPLRADIRSKALAMGAKYKADWDSSCTHLVCAFTNTPKFNQVRGSGKIVKKDWIEECYSKRMRFPWRR</sequence>
<accession>A0ABD0YRJ5</accession>
<evidence type="ECO:0000256" key="2">
    <source>
        <dbReference type="ARBA" id="ARBA00022737"/>
    </source>
</evidence>
<gene>
    <name evidence="8" type="ORF">AAG570_008668</name>
</gene>
<dbReference type="FunFam" id="2.60.120.260:FF:000025">
    <property type="entry name" value="DNA repair protein XRCC1 isoform X1"/>
    <property type="match status" value="1"/>
</dbReference>
<dbReference type="PANTHER" id="PTHR11370">
    <property type="entry name" value="DNA-REPAIR PROTEIN XRCC1"/>
    <property type="match status" value="1"/>
</dbReference>
<evidence type="ECO:0000256" key="5">
    <source>
        <dbReference type="ARBA" id="ARBA00023242"/>
    </source>
</evidence>
<protein>
    <recommendedName>
        <fullName evidence="7">BRCT domain-containing protein</fullName>
    </recommendedName>
</protein>
<dbReference type="Gene3D" id="2.60.120.260">
    <property type="entry name" value="Galactose-binding domain-like"/>
    <property type="match status" value="1"/>
</dbReference>
<evidence type="ECO:0000313" key="9">
    <source>
        <dbReference type="Proteomes" id="UP001558652"/>
    </source>
</evidence>
<feature type="compositionally biased region" description="Basic and acidic residues" evidence="6">
    <location>
        <begin position="237"/>
        <end position="249"/>
    </location>
</feature>
<dbReference type="SUPFAM" id="SSF49785">
    <property type="entry name" value="Galactose-binding domain-like"/>
    <property type="match status" value="1"/>
</dbReference>
<evidence type="ECO:0000256" key="3">
    <source>
        <dbReference type="ARBA" id="ARBA00022763"/>
    </source>
</evidence>
<evidence type="ECO:0000256" key="4">
    <source>
        <dbReference type="ARBA" id="ARBA00023204"/>
    </source>
</evidence>
<evidence type="ECO:0000259" key="7">
    <source>
        <dbReference type="PROSITE" id="PS50172"/>
    </source>
</evidence>
<dbReference type="InterPro" id="IPR045080">
    <property type="entry name" value="BRCT_XRCC1_rpt1"/>
</dbReference>
<dbReference type="SMART" id="SM00292">
    <property type="entry name" value="BRCT"/>
    <property type="match status" value="1"/>
</dbReference>
<keyword evidence="4" id="KW-0234">DNA repair</keyword>
<comment type="caution">
    <text evidence="8">The sequence shown here is derived from an EMBL/GenBank/DDBJ whole genome shotgun (WGS) entry which is preliminary data.</text>
</comment>
<dbReference type="Pfam" id="PF01834">
    <property type="entry name" value="XRCC1_N"/>
    <property type="match status" value="1"/>
</dbReference>
<keyword evidence="9" id="KW-1185">Reference proteome</keyword>
<evidence type="ECO:0000256" key="1">
    <source>
        <dbReference type="ARBA" id="ARBA00004123"/>
    </source>
</evidence>
<dbReference type="EMBL" id="JBFDAA010000003">
    <property type="protein sequence ID" value="KAL1138605.1"/>
    <property type="molecule type" value="Genomic_DNA"/>
</dbReference>
<reference evidence="8 9" key="1">
    <citation type="submission" date="2024-07" db="EMBL/GenBank/DDBJ databases">
        <title>Chromosome-level genome assembly of the water stick insect Ranatra chinensis (Heteroptera: Nepidae).</title>
        <authorList>
            <person name="Liu X."/>
        </authorList>
    </citation>
    <scope>NUCLEOTIDE SEQUENCE [LARGE SCALE GENOMIC DNA]</scope>
    <source>
        <strain evidence="8">Cailab_2021Rc</strain>
        <tissue evidence="8">Muscle</tissue>
    </source>
</reference>
<dbReference type="Gene3D" id="3.40.50.10190">
    <property type="entry name" value="BRCT domain"/>
    <property type="match status" value="1"/>
</dbReference>
<dbReference type="Proteomes" id="UP001558652">
    <property type="component" value="Unassembled WGS sequence"/>
</dbReference>
<dbReference type="AlphaFoldDB" id="A0ABD0YRJ5"/>
<dbReference type="FunFam" id="3.40.50.10190:FF:000008">
    <property type="entry name" value="X-ray repair cross complementing 1"/>
    <property type="match status" value="1"/>
</dbReference>
<dbReference type="Pfam" id="PF00533">
    <property type="entry name" value="BRCT"/>
    <property type="match status" value="1"/>
</dbReference>
<dbReference type="CDD" id="cd17725">
    <property type="entry name" value="BRCT_XRCC1_rpt1"/>
    <property type="match status" value="1"/>
</dbReference>
<dbReference type="InterPro" id="IPR002706">
    <property type="entry name" value="Xrcc1_N"/>
</dbReference>
<proteinExistence type="predicted"/>
<dbReference type="InterPro" id="IPR001357">
    <property type="entry name" value="BRCT_dom"/>
</dbReference>
<keyword evidence="3" id="KW-0227">DNA damage</keyword>
<dbReference type="SUPFAM" id="SSF52113">
    <property type="entry name" value="BRCT domain"/>
    <property type="match status" value="1"/>
</dbReference>
<organism evidence="8 9">
    <name type="scientific">Ranatra chinensis</name>
    <dbReference type="NCBI Taxonomy" id="642074"/>
    <lineage>
        <taxon>Eukaryota</taxon>
        <taxon>Metazoa</taxon>
        <taxon>Ecdysozoa</taxon>
        <taxon>Arthropoda</taxon>
        <taxon>Hexapoda</taxon>
        <taxon>Insecta</taxon>
        <taxon>Pterygota</taxon>
        <taxon>Neoptera</taxon>
        <taxon>Paraneoptera</taxon>
        <taxon>Hemiptera</taxon>
        <taxon>Heteroptera</taxon>
        <taxon>Panheteroptera</taxon>
        <taxon>Nepomorpha</taxon>
        <taxon>Nepidae</taxon>
        <taxon>Ranatrinae</taxon>
        <taxon>Ranatra</taxon>
    </lineage>
</organism>
<dbReference type="InterPro" id="IPR036420">
    <property type="entry name" value="BRCT_dom_sf"/>
</dbReference>
<feature type="compositionally biased region" description="Basic and acidic residues" evidence="6">
    <location>
        <begin position="184"/>
        <end position="198"/>
    </location>
</feature>
<dbReference type="InterPro" id="IPR008979">
    <property type="entry name" value="Galactose-bd-like_sf"/>
</dbReference>
<dbReference type="PANTHER" id="PTHR11370:SF5">
    <property type="entry name" value="DNA REPAIR PROTEIN XRCC1"/>
    <property type="match status" value="1"/>
</dbReference>
<evidence type="ECO:0000256" key="6">
    <source>
        <dbReference type="SAM" id="MobiDB-lite"/>
    </source>
</evidence>
<comment type="subcellular location">
    <subcellularLocation>
        <location evidence="1">Nucleus</location>
    </subcellularLocation>
</comment>
<feature type="domain" description="BRCT" evidence="7">
    <location>
        <begin position="251"/>
        <end position="335"/>
    </location>
</feature>
<feature type="region of interest" description="Disordered" evidence="6">
    <location>
        <begin position="179"/>
        <end position="249"/>
    </location>
</feature>
<dbReference type="PROSITE" id="PS50172">
    <property type="entry name" value="BRCT"/>
    <property type="match status" value="1"/>
</dbReference>
<keyword evidence="5" id="KW-0539">Nucleus</keyword>